<evidence type="ECO:0000313" key="2">
    <source>
        <dbReference type="EMBL" id="MDI3406852.1"/>
    </source>
</evidence>
<proteinExistence type="predicted"/>
<dbReference type="Proteomes" id="UP001223978">
    <property type="component" value="Unassembled WGS sequence"/>
</dbReference>
<evidence type="ECO:0000313" key="3">
    <source>
        <dbReference type="Proteomes" id="UP001223978"/>
    </source>
</evidence>
<dbReference type="InterPro" id="IPR036388">
    <property type="entry name" value="WH-like_DNA-bd_sf"/>
</dbReference>
<dbReference type="RefSeq" id="WP_282544780.1">
    <property type="nucleotide sequence ID" value="NZ_JASCIQ010000027.1"/>
</dbReference>
<dbReference type="PANTHER" id="PTHR30154">
    <property type="entry name" value="LEUCINE-RESPONSIVE REGULATORY PROTEIN"/>
    <property type="match status" value="1"/>
</dbReference>
<dbReference type="SUPFAM" id="SSF46785">
    <property type="entry name" value="Winged helix' DNA-binding domain"/>
    <property type="match status" value="1"/>
</dbReference>
<dbReference type="EMBL" id="JASCIQ010000027">
    <property type="protein sequence ID" value="MDI3406852.1"/>
    <property type="molecule type" value="Genomic_DNA"/>
</dbReference>
<gene>
    <name evidence="2" type="ORF">QIS96_23945</name>
</gene>
<dbReference type="Gene3D" id="3.30.70.920">
    <property type="match status" value="1"/>
</dbReference>
<organism evidence="2 3">
    <name type="scientific">Streptomyces cavernicola</name>
    <dbReference type="NCBI Taxonomy" id="3043613"/>
    <lineage>
        <taxon>Bacteria</taxon>
        <taxon>Bacillati</taxon>
        <taxon>Actinomycetota</taxon>
        <taxon>Actinomycetes</taxon>
        <taxon>Kitasatosporales</taxon>
        <taxon>Streptomycetaceae</taxon>
        <taxon>Streptomyces</taxon>
    </lineage>
</organism>
<reference evidence="2 3" key="1">
    <citation type="submission" date="2023-05" db="EMBL/GenBank/DDBJ databases">
        <title>Draft genome sequence of Streptomyces sp. B-S-A6 isolated from a cave soil in Thailand.</title>
        <authorList>
            <person name="Chamroensaksri N."/>
            <person name="Muangham S."/>
        </authorList>
    </citation>
    <scope>NUCLEOTIDE SEQUENCE [LARGE SCALE GENOMIC DNA]</scope>
    <source>
        <strain evidence="2 3">B-S-A6</strain>
    </source>
</reference>
<dbReference type="Gene3D" id="1.10.10.10">
    <property type="entry name" value="Winged helix-like DNA-binding domain superfamily/Winged helix DNA-binding domain"/>
    <property type="match status" value="2"/>
</dbReference>
<dbReference type="Pfam" id="PF13412">
    <property type="entry name" value="HTH_24"/>
    <property type="match status" value="1"/>
</dbReference>
<name>A0ABT6SGR6_9ACTN</name>
<protein>
    <submittedName>
        <fullName evidence="2">AsnC family transcriptional regulator</fullName>
    </submittedName>
</protein>
<dbReference type="SUPFAM" id="SSF54909">
    <property type="entry name" value="Dimeric alpha+beta barrel"/>
    <property type="match status" value="1"/>
</dbReference>
<accession>A0ABT6SGR6</accession>
<dbReference type="PRINTS" id="PR00033">
    <property type="entry name" value="HTHASNC"/>
</dbReference>
<sequence>MISEDDLALVHALQEAPRAPWALLASVLAQEPRTIARRYARLCARGDLRMVPTTGPRLVDRLQLAHLRLRTASGRADEVARRLAGLPLAASVQVTDGSADVYATLVGTDHQALIRSAHEAVAALPGVDRAEVNTALETVEVGGSRRLESLHPSQIRALRAGLPEPRAGSAAALRQDDLPLFRLLSQDARTDTAELARRLGREPSTVSRRLARLRTDGLLGFVPLLTDSASPAPWRVLLWCAAPPGEVPQLTAKLAQLSKIGLLTVTTGRPNVQLLAHLESPARVTALHAELAALCPGLQILETQVAAYAVKVHGCLRTPDGRWSDEPSDQGGVLQQLVDEPRRSGARRR</sequence>
<dbReference type="InterPro" id="IPR036390">
    <property type="entry name" value="WH_DNA-bd_sf"/>
</dbReference>
<comment type="caution">
    <text evidence="2">The sequence shown here is derived from an EMBL/GenBank/DDBJ whole genome shotgun (WGS) entry which is preliminary data.</text>
</comment>
<evidence type="ECO:0000256" key="1">
    <source>
        <dbReference type="SAM" id="MobiDB-lite"/>
    </source>
</evidence>
<dbReference type="InterPro" id="IPR000485">
    <property type="entry name" value="AsnC-type_HTH_dom"/>
</dbReference>
<keyword evidence="3" id="KW-1185">Reference proteome</keyword>
<feature type="region of interest" description="Disordered" evidence="1">
    <location>
        <begin position="321"/>
        <end position="349"/>
    </location>
</feature>
<dbReference type="PANTHER" id="PTHR30154:SF34">
    <property type="entry name" value="TRANSCRIPTIONAL REGULATOR AZLB"/>
    <property type="match status" value="1"/>
</dbReference>
<dbReference type="InterPro" id="IPR011008">
    <property type="entry name" value="Dimeric_a/b-barrel"/>
</dbReference>